<dbReference type="GO" id="GO:0005524">
    <property type="term" value="F:ATP binding"/>
    <property type="evidence" value="ECO:0007669"/>
    <property type="project" value="UniProtKB-KW"/>
</dbReference>
<dbReference type="GO" id="GO:0005634">
    <property type="term" value="C:nucleus"/>
    <property type="evidence" value="ECO:0007669"/>
    <property type="project" value="TreeGrafter"/>
</dbReference>
<gene>
    <name evidence="11" type="ORF">A1Q1_06612</name>
</gene>
<keyword evidence="8" id="KW-0418">Kinase</keyword>
<dbReference type="InterPro" id="IPR018094">
    <property type="entry name" value="Thymidylate_kinase"/>
</dbReference>
<dbReference type="NCBIfam" id="TIGR00041">
    <property type="entry name" value="DTMP_kinase"/>
    <property type="match status" value="1"/>
</dbReference>
<dbReference type="OrthoDB" id="425602at2759"/>
<evidence type="ECO:0000256" key="1">
    <source>
        <dbReference type="ARBA" id="ARBA00004992"/>
    </source>
</evidence>
<keyword evidence="9" id="KW-0067">ATP-binding</keyword>
<dbReference type="CDD" id="cd01672">
    <property type="entry name" value="TMPK"/>
    <property type="match status" value="1"/>
</dbReference>
<evidence type="ECO:0000313" key="11">
    <source>
        <dbReference type="EMBL" id="EJT45028.1"/>
    </source>
</evidence>
<keyword evidence="6" id="KW-0545">Nucleotide biosynthesis</keyword>
<dbReference type="HOGENOM" id="CLU_049131_3_1_1"/>
<name>J5Q1Y0_TRIAS</name>
<dbReference type="InterPro" id="IPR039430">
    <property type="entry name" value="Thymidylate_kin-like_dom"/>
</dbReference>
<dbReference type="Proteomes" id="UP000002748">
    <property type="component" value="Unassembled WGS sequence"/>
</dbReference>
<dbReference type="GeneID" id="25990124"/>
<evidence type="ECO:0000256" key="9">
    <source>
        <dbReference type="ARBA" id="ARBA00022840"/>
    </source>
</evidence>
<dbReference type="PANTHER" id="PTHR10344:SF1">
    <property type="entry name" value="THYMIDYLATE KINASE"/>
    <property type="match status" value="1"/>
</dbReference>
<dbReference type="RefSeq" id="XP_014176237.1">
    <property type="nucleotide sequence ID" value="XM_014320762.1"/>
</dbReference>
<evidence type="ECO:0000256" key="4">
    <source>
        <dbReference type="ARBA" id="ARBA00017144"/>
    </source>
</evidence>
<evidence type="ECO:0000256" key="3">
    <source>
        <dbReference type="ARBA" id="ARBA00012980"/>
    </source>
</evidence>
<evidence type="ECO:0000256" key="5">
    <source>
        <dbReference type="ARBA" id="ARBA00022679"/>
    </source>
</evidence>
<evidence type="ECO:0000256" key="8">
    <source>
        <dbReference type="ARBA" id="ARBA00022777"/>
    </source>
</evidence>
<dbReference type="GO" id="GO:0005829">
    <property type="term" value="C:cytosol"/>
    <property type="evidence" value="ECO:0007669"/>
    <property type="project" value="TreeGrafter"/>
</dbReference>
<feature type="domain" description="Thymidylate kinase-like" evidence="10">
    <location>
        <begin position="10"/>
        <end position="194"/>
    </location>
</feature>
<dbReference type="PROSITE" id="PS01331">
    <property type="entry name" value="THYMIDYLATE_KINASE"/>
    <property type="match status" value="1"/>
</dbReference>
<comment type="caution">
    <text evidence="11">The sequence shown here is derived from an EMBL/GenBank/DDBJ whole genome shotgun (WGS) entry which is preliminary data.</text>
</comment>
<reference evidence="11 12" key="1">
    <citation type="journal article" date="2012" name="Eukaryot. Cell">
        <title>Draft genome sequence of CBS 2479, the standard type strain of Trichosporon asahii.</title>
        <authorList>
            <person name="Yang R.Y."/>
            <person name="Li H.T."/>
            <person name="Zhu H."/>
            <person name="Zhou G.P."/>
            <person name="Wang M."/>
            <person name="Wang L."/>
        </authorList>
    </citation>
    <scope>NUCLEOTIDE SEQUENCE [LARGE SCALE GENOMIC DNA]</scope>
    <source>
        <strain evidence="12">ATCC 90039 / CBS 2479 / JCM 2466 / KCTC 7840 / NCYC 2677 / UAMH 7654</strain>
    </source>
</reference>
<evidence type="ECO:0000256" key="2">
    <source>
        <dbReference type="ARBA" id="ARBA00009776"/>
    </source>
</evidence>
<keyword evidence="7" id="KW-0547">Nucleotide-binding</keyword>
<dbReference type="EMBL" id="ALBS01000340">
    <property type="protein sequence ID" value="EJT45028.1"/>
    <property type="molecule type" value="Genomic_DNA"/>
</dbReference>
<dbReference type="GO" id="GO:0006233">
    <property type="term" value="P:dTDP biosynthetic process"/>
    <property type="evidence" value="ECO:0007669"/>
    <property type="project" value="InterPro"/>
</dbReference>
<dbReference type="InterPro" id="IPR018095">
    <property type="entry name" value="Thymidylate_kin_CS"/>
</dbReference>
<dbReference type="SUPFAM" id="SSF52540">
    <property type="entry name" value="P-loop containing nucleoside triphosphate hydrolases"/>
    <property type="match status" value="1"/>
</dbReference>
<dbReference type="GO" id="GO:0006235">
    <property type="term" value="P:dTTP biosynthetic process"/>
    <property type="evidence" value="ECO:0007669"/>
    <property type="project" value="TreeGrafter"/>
</dbReference>
<proteinExistence type="inferred from homology"/>
<dbReference type="FunFam" id="3.40.50.300:FF:000679">
    <property type="entry name" value="Thymidylate kinase"/>
    <property type="match status" value="1"/>
</dbReference>
<evidence type="ECO:0000256" key="6">
    <source>
        <dbReference type="ARBA" id="ARBA00022727"/>
    </source>
</evidence>
<dbReference type="InterPro" id="IPR027417">
    <property type="entry name" value="P-loop_NTPase"/>
</dbReference>
<sequence length="214" mass="23952">MVQRGALIVFEGLDRSGKTTQVDRLIARLQKEGRKARLQKFPDRTTGIGKMIDAYLQSKAEMDDHAIHLLFSANRWECVSSILASLDAGESVVVDRYAFSGLAFSAAKGLNFGYCQAPDVGLPLPDLTLYLTLSPEVAAQRGAYGQERYENVELQKEVRRQFAAVFDDLRRKHGQERMIEVSAEGTLDEVEEAIWSEAQRAFDPVEPIGTLWTQ</sequence>
<dbReference type="HAMAP" id="MF_00165">
    <property type="entry name" value="Thymidylate_kinase"/>
    <property type="match status" value="1"/>
</dbReference>
<dbReference type="GO" id="GO:0004550">
    <property type="term" value="F:nucleoside diphosphate kinase activity"/>
    <property type="evidence" value="ECO:0007669"/>
    <property type="project" value="TreeGrafter"/>
</dbReference>
<dbReference type="VEuPathDB" id="FungiDB:A1Q1_06612"/>
<dbReference type="GO" id="GO:0004798">
    <property type="term" value="F:dTMP kinase activity"/>
    <property type="evidence" value="ECO:0007669"/>
    <property type="project" value="UniProtKB-EC"/>
</dbReference>
<keyword evidence="5" id="KW-0808">Transferase</keyword>
<evidence type="ECO:0000313" key="12">
    <source>
        <dbReference type="Proteomes" id="UP000002748"/>
    </source>
</evidence>
<protein>
    <recommendedName>
        <fullName evidence="4">Thymidylate kinase</fullName>
        <ecNumber evidence="3">2.7.4.9</ecNumber>
    </recommendedName>
</protein>
<dbReference type="GO" id="GO:0006227">
    <property type="term" value="P:dUDP biosynthetic process"/>
    <property type="evidence" value="ECO:0007669"/>
    <property type="project" value="TreeGrafter"/>
</dbReference>
<dbReference type="AlphaFoldDB" id="J5Q1Y0"/>
<dbReference type="Pfam" id="PF02223">
    <property type="entry name" value="Thymidylate_kin"/>
    <property type="match status" value="1"/>
</dbReference>
<comment type="pathway">
    <text evidence="1">Pyrimidine metabolism; dTTP biosynthesis.</text>
</comment>
<accession>J5Q1Y0</accession>
<evidence type="ECO:0000259" key="10">
    <source>
        <dbReference type="Pfam" id="PF02223"/>
    </source>
</evidence>
<evidence type="ECO:0000256" key="7">
    <source>
        <dbReference type="ARBA" id="ARBA00022741"/>
    </source>
</evidence>
<comment type="similarity">
    <text evidence="2">Belongs to the thymidylate kinase family.</text>
</comment>
<dbReference type="PANTHER" id="PTHR10344">
    <property type="entry name" value="THYMIDYLATE KINASE"/>
    <property type="match status" value="1"/>
</dbReference>
<dbReference type="Gene3D" id="3.40.50.300">
    <property type="entry name" value="P-loop containing nucleotide triphosphate hydrolases"/>
    <property type="match status" value="1"/>
</dbReference>
<dbReference type="EC" id="2.7.4.9" evidence="3"/>
<dbReference type="KEGG" id="tasa:A1Q1_06612"/>
<organism evidence="11 12">
    <name type="scientific">Trichosporon asahii var. asahii (strain ATCC 90039 / CBS 2479 / JCM 2466 / KCTC 7840 / NBRC 103889/ NCYC 2677 / UAMH 7654)</name>
    <name type="common">Yeast</name>
    <dbReference type="NCBI Taxonomy" id="1186058"/>
    <lineage>
        <taxon>Eukaryota</taxon>
        <taxon>Fungi</taxon>
        <taxon>Dikarya</taxon>
        <taxon>Basidiomycota</taxon>
        <taxon>Agaricomycotina</taxon>
        <taxon>Tremellomycetes</taxon>
        <taxon>Trichosporonales</taxon>
        <taxon>Trichosporonaceae</taxon>
        <taxon>Trichosporon</taxon>
    </lineage>
</organism>